<evidence type="ECO:0000256" key="1">
    <source>
        <dbReference type="SAM" id="Phobius"/>
    </source>
</evidence>
<accession>D4VTJ5</accession>
<keyword evidence="1" id="KW-0812">Transmembrane</keyword>
<organism evidence="2 3">
    <name type="scientific">Bacteroides xylanisolvens SD CC 1b</name>
    <dbReference type="NCBI Taxonomy" id="702447"/>
    <lineage>
        <taxon>Bacteria</taxon>
        <taxon>Pseudomonadati</taxon>
        <taxon>Bacteroidota</taxon>
        <taxon>Bacteroidia</taxon>
        <taxon>Bacteroidales</taxon>
        <taxon>Bacteroidaceae</taxon>
        <taxon>Bacteroides</taxon>
    </lineage>
</organism>
<evidence type="ECO:0008006" key="4">
    <source>
        <dbReference type="Google" id="ProtNLM"/>
    </source>
</evidence>
<sequence length="140" mass="15895">MFTLEQKKFYFIIYVDMKVLVLISLVGGLMLSSCGGSSSKNNANVKEVNPADTIYLGDLREKFANDSVFFKIVAPDLMLMDYQYLWAVTESEAVEKGLTKEYYKRVKKEISDTNEAIKRGVMKGANVKRIPDFQASQENK</sequence>
<reference evidence="2 3" key="1">
    <citation type="submission" date="2013-12" db="EMBL/GenBank/DDBJ databases">
        <title>Improved hybrid genome assemblies of Bacteroides xylanisolvens SD CC 1b and Bacteroides xylanisolvens SD CC 2a using Illumina and 454 Sequencing.</title>
        <authorList>
            <person name="Ramaraj T."/>
            <person name="Sundararajan A."/>
            <person name="Mudge J."/>
            <person name="Schilkey F.D."/>
            <person name="Delvecchio V."/>
            <person name="Donlon M."/>
            <person name="Ziemer C."/>
        </authorList>
    </citation>
    <scope>NUCLEOTIDE SEQUENCE [LARGE SCALE GENOMIC DNA]</scope>
</reference>
<keyword evidence="1" id="KW-0472">Membrane</keyword>
<feature type="transmembrane region" description="Helical" evidence="1">
    <location>
        <begin position="9"/>
        <end position="31"/>
    </location>
</feature>
<gene>
    <name evidence="2" type="ORF">BN890_43850</name>
</gene>
<keyword evidence="1" id="KW-1133">Transmembrane helix</keyword>
<proteinExistence type="predicted"/>
<protein>
    <recommendedName>
        <fullName evidence="4">DUF4296 domain-containing protein</fullName>
    </recommendedName>
</protein>
<comment type="caution">
    <text evidence="2">The sequence shown here is derived from an EMBL/GenBank/DDBJ whole genome shotgun (WGS) entry which is preliminary data.</text>
</comment>
<evidence type="ECO:0000313" key="2">
    <source>
        <dbReference type="EMBL" id="CDM06767.1"/>
    </source>
</evidence>
<dbReference type="PROSITE" id="PS51257">
    <property type="entry name" value="PROKAR_LIPOPROTEIN"/>
    <property type="match status" value="1"/>
</dbReference>
<name>D4VTJ5_9BACE</name>
<evidence type="ECO:0000313" key="3">
    <source>
        <dbReference type="Proteomes" id="UP000019380"/>
    </source>
</evidence>
<dbReference type="EMBL" id="CBXG010000049">
    <property type="protein sequence ID" value="CDM06767.1"/>
    <property type="molecule type" value="Genomic_DNA"/>
</dbReference>
<dbReference type="AlphaFoldDB" id="D4VTJ5"/>
<dbReference type="Proteomes" id="UP000019380">
    <property type="component" value="Unassembled WGS sequence"/>
</dbReference>